<protein>
    <recommendedName>
        <fullName evidence="2">Secretion system C-terminal sorting domain-containing protein</fullName>
    </recommendedName>
</protein>
<dbReference type="PATRIC" id="fig|1166018.3.peg.3221"/>
<evidence type="ECO:0000256" key="1">
    <source>
        <dbReference type="SAM" id="SignalP"/>
    </source>
</evidence>
<feature type="signal peptide" evidence="1">
    <location>
        <begin position="1"/>
        <end position="27"/>
    </location>
</feature>
<dbReference type="Pfam" id="PF07394">
    <property type="entry name" value="DUF1501"/>
    <property type="match status" value="1"/>
</dbReference>
<keyword evidence="1" id="KW-0732">Signal</keyword>
<reference evidence="3 4" key="1">
    <citation type="journal article" date="2012" name="J. Bacteriol.">
        <title>Genome Sequence of Fibrella aestuarina BUZ 2T, a Filamentous Marine Bacterium.</title>
        <authorList>
            <person name="Filippini M."/>
            <person name="Qi W."/>
            <person name="Blom J."/>
            <person name="Goesmann A."/>
            <person name="Smits T.H."/>
            <person name="Bagheri H.C."/>
        </authorList>
    </citation>
    <scope>NUCLEOTIDE SEQUENCE [LARGE SCALE GENOMIC DNA]</scope>
    <source>
        <strain evidence="4">BUZ 2T</strain>
    </source>
</reference>
<dbReference type="NCBIfam" id="TIGR04183">
    <property type="entry name" value="Por_Secre_tail"/>
    <property type="match status" value="1"/>
</dbReference>
<evidence type="ECO:0000313" key="4">
    <source>
        <dbReference type="Proteomes" id="UP000011058"/>
    </source>
</evidence>
<dbReference type="HOGENOM" id="CLU_032896_2_0_10"/>
<gene>
    <name evidence="3" type="ORF">FAES_1488</name>
</gene>
<dbReference type="OrthoDB" id="9779968at2"/>
<dbReference type="STRING" id="1166018.FAES_1488"/>
<dbReference type="Proteomes" id="UP000011058">
    <property type="component" value="Chromosome"/>
</dbReference>
<evidence type="ECO:0000313" key="3">
    <source>
        <dbReference type="EMBL" id="CCG99498.1"/>
    </source>
</evidence>
<dbReference type="PANTHER" id="PTHR43737:SF1">
    <property type="entry name" value="DUF1501 DOMAIN-CONTAINING PROTEIN"/>
    <property type="match status" value="1"/>
</dbReference>
<dbReference type="InterPro" id="IPR026444">
    <property type="entry name" value="Secre_tail"/>
</dbReference>
<dbReference type="Pfam" id="PF18962">
    <property type="entry name" value="Por_Secre_tail"/>
    <property type="match status" value="1"/>
</dbReference>
<dbReference type="RefSeq" id="WP_015330597.1">
    <property type="nucleotide sequence ID" value="NC_020054.1"/>
</dbReference>
<dbReference type="KEGG" id="fae:FAES_1488"/>
<evidence type="ECO:0000259" key="2">
    <source>
        <dbReference type="Pfam" id="PF18962"/>
    </source>
</evidence>
<feature type="chain" id="PRO_5003631145" description="Secretion system C-terminal sorting domain-containing protein" evidence="1">
    <location>
        <begin position="28"/>
        <end position="521"/>
    </location>
</feature>
<dbReference type="AlphaFoldDB" id="I0K5U5"/>
<name>I0K5U5_9BACT</name>
<keyword evidence="4" id="KW-1185">Reference proteome</keyword>
<dbReference type="PANTHER" id="PTHR43737">
    <property type="entry name" value="BLL7424 PROTEIN"/>
    <property type="match status" value="1"/>
</dbReference>
<dbReference type="eggNOG" id="COG4102">
    <property type="taxonomic scope" value="Bacteria"/>
</dbReference>
<organism evidence="3 4">
    <name type="scientific">Fibrella aestuarina BUZ 2</name>
    <dbReference type="NCBI Taxonomy" id="1166018"/>
    <lineage>
        <taxon>Bacteria</taxon>
        <taxon>Pseudomonadati</taxon>
        <taxon>Bacteroidota</taxon>
        <taxon>Cytophagia</taxon>
        <taxon>Cytophagales</taxon>
        <taxon>Spirosomataceae</taxon>
        <taxon>Fibrella</taxon>
    </lineage>
</organism>
<sequence>MNRRHFLQHATAALALPVFLDGFGANAFGQPTSALMQTLANLATATDRVLVLIQLAGGNDGLNMVVPLDQMSQYNSLRANIALPESKVLRLANNTATGLHPAMTGLQRLYNDGLLSIVHSVAYPTPSFSHFRASDIWFTGADANQTLLTGWAGRYLEGEWPGYPTGYPTADMPDPLAIQIGYITSTAFAGPGGPLAVAIPNPDTFAQLVGDKPVVDTEPVANTVAGRHISFIRQQQVSSVQYAAQIKTAAGKGKNLTTYPASNGLADQLKIVARLIHGGLQTRVYYVTIGGFDTHAGQVVATDTTTGPHANLMKQLSEAIKAFQDDLKLQGVDHRVAGMTFSEFGRRAVSNGSFGTDHGLAAPLFVFGKGVKTPVIGKNPSLTDLDNSNIKMQTDFRQVYATLLTDWLGASKADMTTVLQRSFDNVPIFRQVITATEPLAPTLRVYPNPATAAVTLEADAFASSTGTVRVHDAAGRSTNVPSTRLSDRLLGLNVQQLPAGVYVVTVDTNGQRLSARLVVAR</sequence>
<dbReference type="InterPro" id="IPR010869">
    <property type="entry name" value="DUF1501"/>
</dbReference>
<dbReference type="EMBL" id="HE796683">
    <property type="protein sequence ID" value="CCG99498.1"/>
    <property type="molecule type" value="Genomic_DNA"/>
</dbReference>
<accession>I0K5U5</accession>
<proteinExistence type="predicted"/>
<feature type="domain" description="Secretion system C-terminal sorting" evidence="2">
    <location>
        <begin position="445"/>
        <end position="519"/>
    </location>
</feature>